<dbReference type="PROSITE" id="PS50802">
    <property type="entry name" value="OTU"/>
    <property type="match status" value="1"/>
</dbReference>
<dbReference type="Pfam" id="PF02338">
    <property type="entry name" value="OTU"/>
    <property type="match status" value="1"/>
</dbReference>
<evidence type="ECO:0000256" key="4">
    <source>
        <dbReference type="SAM" id="MobiDB-lite"/>
    </source>
</evidence>
<evidence type="ECO:0000256" key="1">
    <source>
        <dbReference type="ARBA" id="ARBA00000707"/>
    </source>
</evidence>
<dbReference type="InterPro" id="IPR038765">
    <property type="entry name" value="Papain-like_cys_pep_sf"/>
</dbReference>
<dbReference type="SUPFAM" id="SSF54001">
    <property type="entry name" value="Cysteine proteinases"/>
    <property type="match status" value="1"/>
</dbReference>
<comment type="catalytic activity">
    <reaction evidence="1 3">
        <text>Thiol-dependent hydrolysis of ester, thioester, amide, peptide and isopeptide bonds formed by the C-terminal Gly of ubiquitin (a 76-residue protein attached to proteins as an intracellular targeting signal).</text>
        <dbReference type="EC" id="3.4.19.12"/>
    </reaction>
</comment>
<comment type="caution">
    <text evidence="6">The sequence shown here is derived from an EMBL/GenBank/DDBJ whole genome shotgun (WGS) entry which is preliminary data.</text>
</comment>
<feature type="domain" description="OTU" evidence="5">
    <location>
        <begin position="118"/>
        <end position="244"/>
    </location>
</feature>
<evidence type="ECO:0000256" key="2">
    <source>
        <dbReference type="ARBA" id="ARBA00022801"/>
    </source>
</evidence>
<accession>A0ABR3GBX8</accession>
<reference evidence="6 7" key="1">
    <citation type="submission" date="2024-02" db="EMBL/GenBank/DDBJ databases">
        <title>Discinaceae phylogenomics.</title>
        <authorList>
            <person name="Dirks A.C."/>
            <person name="James T.Y."/>
        </authorList>
    </citation>
    <scope>NUCLEOTIDE SEQUENCE [LARGE SCALE GENOMIC DNA]</scope>
    <source>
        <strain evidence="6 7">ACD0624</strain>
    </source>
</reference>
<dbReference type="InterPro" id="IPR003323">
    <property type="entry name" value="OTU_dom"/>
</dbReference>
<evidence type="ECO:0000313" key="7">
    <source>
        <dbReference type="Proteomes" id="UP001447188"/>
    </source>
</evidence>
<keyword evidence="2 3" id="KW-0378">Hydrolase</keyword>
<evidence type="ECO:0000259" key="5">
    <source>
        <dbReference type="PROSITE" id="PS50802"/>
    </source>
</evidence>
<comment type="subcellular location">
    <subcellularLocation>
        <location evidence="3">Cytoplasm</location>
    </subcellularLocation>
</comment>
<organism evidence="6 7">
    <name type="scientific">Discina gigas</name>
    <dbReference type="NCBI Taxonomy" id="1032678"/>
    <lineage>
        <taxon>Eukaryota</taxon>
        <taxon>Fungi</taxon>
        <taxon>Dikarya</taxon>
        <taxon>Ascomycota</taxon>
        <taxon>Pezizomycotina</taxon>
        <taxon>Pezizomycetes</taxon>
        <taxon>Pezizales</taxon>
        <taxon>Discinaceae</taxon>
        <taxon>Discina</taxon>
    </lineage>
</organism>
<keyword evidence="3" id="KW-0645">Protease</keyword>
<sequence>MSEIEGPSTAPSSRVGPARPHLLGQDTRIFMLRSTPELAEDEQADTAISSDSDSGDDETEVLTPPPTPESVCRKASMSVEFICHPIDESPPASLPASPKPVSISAAADRWVTFAYGTLHMRRMPGDGNCLFHSISAIEGSVFCQGWYRREVANEIWSQDDMWFACYLAPVWNGDREDYCRYILQDGHWGGEQEIALLAARLNIELWVFDTRAAEPKAIPYNTGTGKKIGVLVFNGNHYDTVEYRLEMHSVGGSLFPARYRDRLTEAVVELIHPNKSP</sequence>
<dbReference type="EC" id="3.4.19.12" evidence="3"/>
<keyword evidence="3" id="KW-0833">Ubl conjugation pathway</keyword>
<keyword evidence="3" id="KW-0963">Cytoplasm</keyword>
<comment type="function">
    <text evidence="3">Hydrolase that can remove conjugated ubiquitin from proteins and may therefore play an important regulatory role at the level of protein turnover by preventing degradation.</text>
</comment>
<protein>
    <recommendedName>
        <fullName evidence="3">Ubiquitin thioesterase OTU</fullName>
        <ecNumber evidence="3">3.4.19.12</ecNumber>
    </recommendedName>
</protein>
<dbReference type="PANTHER" id="PTHR13312">
    <property type="entry name" value="HIV-INDUCED PROTEIN-7-LIKE PROTEASE"/>
    <property type="match status" value="1"/>
</dbReference>
<dbReference type="Gene3D" id="3.90.70.80">
    <property type="match status" value="1"/>
</dbReference>
<evidence type="ECO:0000256" key="3">
    <source>
        <dbReference type="RuleBase" id="RU367104"/>
    </source>
</evidence>
<dbReference type="PANTHER" id="PTHR13312:SF0">
    <property type="entry name" value="UBIQUITIN THIOESTERASE OTU1"/>
    <property type="match status" value="1"/>
</dbReference>
<name>A0ABR3GBX8_9PEZI</name>
<keyword evidence="7" id="KW-1185">Reference proteome</keyword>
<feature type="region of interest" description="Disordered" evidence="4">
    <location>
        <begin position="1"/>
        <end position="70"/>
    </location>
</feature>
<dbReference type="Proteomes" id="UP001447188">
    <property type="component" value="Unassembled WGS sequence"/>
</dbReference>
<dbReference type="EMBL" id="JBBBZM010000124">
    <property type="protein sequence ID" value="KAL0633457.1"/>
    <property type="molecule type" value="Genomic_DNA"/>
</dbReference>
<keyword evidence="3" id="KW-0788">Thiol protease</keyword>
<gene>
    <name evidence="6" type="ORF">Q9L58_007627</name>
</gene>
<evidence type="ECO:0000313" key="6">
    <source>
        <dbReference type="EMBL" id="KAL0633457.1"/>
    </source>
</evidence>
<proteinExistence type="predicted"/>